<feature type="region of interest" description="Disordered" evidence="1">
    <location>
        <begin position="1"/>
        <end position="23"/>
    </location>
</feature>
<feature type="compositionally biased region" description="Basic and acidic residues" evidence="1">
    <location>
        <begin position="1"/>
        <end position="18"/>
    </location>
</feature>
<reference evidence="2 3" key="1">
    <citation type="submission" date="2024-07" db="EMBL/GenBank/DDBJ databases">
        <title>Section-level genome sequencing and comparative genomics of Aspergillus sections Usti and Cavernicolus.</title>
        <authorList>
            <consortium name="Lawrence Berkeley National Laboratory"/>
            <person name="Nybo J.L."/>
            <person name="Vesth T.C."/>
            <person name="Theobald S."/>
            <person name="Frisvad J.C."/>
            <person name="Larsen T.O."/>
            <person name="Kjaerboelling I."/>
            <person name="Rothschild-Mancinelli K."/>
            <person name="Lyhne E.K."/>
            <person name="Kogle M.E."/>
            <person name="Barry K."/>
            <person name="Clum A."/>
            <person name="Na H."/>
            <person name="Ledsgaard L."/>
            <person name="Lin J."/>
            <person name="Lipzen A."/>
            <person name="Kuo A."/>
            <person name="Riley R."/>
            <person name="Mondo S."/>
            <person name="LaButti K."/>
            <person name="Haridas S."/>
            <person name="Pangalinan J."/>
            <person name="Salamov A.A."/>
            <person name="Simmons B.A."/>
            <person name="Magnuson J.K."/>
            <person name="Chen J."/>
            <person name="Drula E."/>
            <person name="Henrissat B."/>
            <person name="Wiebenga A."/>
            <person name="Lubbers R.J."/>
            <person name="Gomes A.C."/>
            <person name="Macurrencykelacurrency M.R."/>
            <person name="Stajich J."/>
            <person name="Grigoriev I.V."/>
            <person name="Mortensen U.H."/>
            <person name="De vries R.P."/>
            <person name="Baker S.E."/>
            <person name="Andersen M.R."/>
        </authorList>
    </citation>
    <scope>NUCLEOTIDE SEQUENCE [LARGE SCALE GENOMIC DNA]</scope>
    <source>
        <strain evidence="2 3">CBS 756.74</strain>
    </source>
</reference>
<evidence type="ECO:0000313" key="3">
    <source>
        <dbReference type="Proteomes" id="UP001610444"/>
    </source>
</evidence>
<dbReference type="EMBL" id="JBFXLR010000027">
    <property type="protein sequence ID" value="KAL2847948.1"/>
    <property type="molecule type" value="Genomic_DNA"/>
</dbReference>
<dbReference type="GeneID" id="98155638"/>
<accession>A0ABR4K9N8</accession>
<evidence type="ECO:0000313" key="2">
    <source>
        <dbReference type="EMBL" id="KAL2847948.1"/>
    </source>
</evidence>
<evidence type="ECO:0000256" key="1">
    <source>
        <dbReference type="SAM" id="MobiDB-lite"/>
    </source>
</evidence>
<name>A0ABR4K9N8_9EURO</name>
<comment type="caution">
    <text evidence="2">The sequence shown here is derived from an EMBL/GenBank/DDBJ whole genome shotgun (WGS) entry which is preliminary data.</text>
</comment>
<proteinExistence type="predicted"/>
<gene>
    <name evidence="2" type="ORF">BJX68DRAFT_239124</name>
</gene>
<dbReference type="Proteomes" id="UP001610444">
    <property type="component" value="Unassembled WGS sequence"/>
</dbReference>
<organism evidence="2 3">
    <name type="scientific">Aspergillus pseudodeflectus</name>
    <dbReference type="NCBI Taxonomy" id="176178"/>
    <lineage>
        <taxon>Eukaryota</taxon>
        <taxon>Fungi</taxon>
        <taxon>Dikarya</taxon>
        <taxon>Ascomycota</taxon>
        <taxon>Pezizomycotina</taxon>
        <taxon>Eurotiomycetes</taxon>
        <taxon>Eurotiomycetidae</taxon>
        <taxon>Eurotiales</taxon>
        <taxon>Aspergillaceae</taxon>
        <taxon>Aspergillus</taxon>
        <taxon>Aspergillus subgen. Nidulantes</taxon>
    </lineage>
</organism>
<dbReference type="RefSeq" id="XP_070897993.1">
    <property type="nucleotide sequence ID" value="XM_071040474.1"/>
</dbReference>
<protein>
    <submittedName>
        <fullName evidence="2">Uncharacterized protein</fullName>
    </submittedName>
</protein>
<sequence>MAKGDRDCQPEPPAEKRVTNSCTTRPPSRIAMALDLFHATCKYDCTSYDRTMGQTELMFRQRYWDTDDWYERLIRSPGLFNALERIRRLRIVIARDEEDEEQHKTSSIRHGGWDELWLVYGLIIMELRVIDIDASLCCGRNGEEAKGEAYARMLKKKIGYWNHGIRQRRRCEESSIGIVTRIP</sequence>
<keyword evidence="3" id="KW-1185">Reference proteome</keyword>